<dbReference type="PANTHER" id="PTHR34512">
    <property type="entry name" value="CELL SURFACE PROTEIN"/>
    <property type="match status" value="1"/>
</dbReference>
<evidence type="ECO:0000313" key="3">
    <source>
        <dbReference type="EMBL" id="CAB1127619.1"/>
    </source>
</evidence>
<feature type="chain" id="PRO_5026142713" description="Pyrrolo-quinoline quinone repeat domain-containing protein" evidence="1">
    <location>
        <begin position="34"/>
        <end position="613"/>
    </location>
</feature>
<dbReference type="EMBL" id="LR778114">
    <property type="protein sequence ID" value="CAB1127619.1"/>
    <property type="molecule type" value="Genomic_DNA"/>
</dbReference>
<proteinExistence type="predicted"/>
<dbReference type="KEGG" id="hfv:R50_0113"/>
<dbReference type="InterPro" id="IPR015943">
    <property type="entry name" value="WD40/YVTN_repeat-like_dom_sf"/>
</dbReference>
<dbReference type="InterPro" id="IPR018391">
    <property type="entry name" value="PQQ_b-propeller_rpt"/>
</dbReference>
<dbReference type="SMART" id="SM00564">
    <property type="entry name" value="PQQ"/>
    <property type="match status" value="6"/>
</dbReference>
<dbReference type="Pfam" id="PF13360">
    <property type="entry name" value="PQQ_2"/>
    <property type="match status" value="2"/>
</dbReference>
<feature type="signal peptide" evidence="1">
    <location>
        <begin position="1"/>
        <end position="33"/>
    </location>
</feature>
<dbReference type="SUPFAM" id="SSF50998">
    <property type="entry name" value="Quinoprotein alcohol dehydrogenase-like"/>
    <property type="match status" value="2"/>
</dbReference>
<feature type="domain" description="Pyrrolo-quinoline quinone repeat" evidence="2">
    <location>
        <begin position="404"/>
        <end position="542"/>
    </location>
</feature>
<gene>
    <name evidence="3" type="ORF">R50_0113</name>
</gene>
<dbReference type="AlphaFoldDB" id="A0A6F8ZDD5"/>
<evidence type="ECO:0000313" key="4">
    <source>
        <dbReference type="Proteomes" id="UP000503399"/>
    </source>
</evidence>
<evidence type="ECO:0000256" key="1">
    <source>
        <dbReference type="SAM" id="SignalP"/>
    </source>
</evidence>
<feature type="domain" description="Pyrrolo-quinoline quinone repeat" evidence="2">
    <location>
        <begin position="253"/>
        <end position="391"/>
    </location>
</feature>
<sequence>MVSLRRTASRRRGLALMLLLAGAGSLAAPAAFAQSGSPPDFQQLGFPKVLTSALVSPDHPAVLHADGAVIRVPAGAVPAPERFEVLTGPLSAFASRVPAGQRPLFDFAFKVENPRTGTLLGKFAKPVLFSYRNPAITPGSLYLDVSPSGQVSPNPMPPVIRGKVLSHPIGAPLVGWVVTTPVRAPAVWPQFDFNQVHNAVFGTGRGPLARGVSWSFREDQGLPLNSPGIDQSLLGPTVSAIQTNHQFGDPNMPTYVDGLVLGATNTHWVYALNAVNGKVVWARRTVNANMSNPLVADNRVIIGTGDSGFLYGALGAFKAGKPVVRGYSFSGVEAFSLHHGRLLWQVPTVGEVMPTPVVLGSTVYFATGGGHVYAVSLADGHVQWKTAIGSFNNMDGLNWWRNPAAGRTEILVGGTDPGYLYALDAATGKVLWKYQPAGLVPTGLGEPAPAVDPARGLVIDDARVAGPGGSNRQLVFALNAATGLPVWATTVATGAPTPPFKGTAVPVIANGTVYLYAPVGKAEVALNEANGQLRWSTPIPGGPGHGGVTVVGNTLLLAHGPEITALDAATGRILKTTRIGGSFGIVDPLVVGRTVFLTSGWGWILARPLTGLL</sequence>
<dbReference type="InterPro" id="IPR006311">
    <property type="entry name" value="TAT_signal"/>
</dbReference>
<evidence type="ECO:0000259" key="2">
    <source>
        <dbReference type="Pfam" id="PF13360"/>
    </source>
</evidence>
<dbReference type="Proteomes" id="UP000503399">
    <property type="component" value="Chromosome"/>
</dbReference>
<dbReference type="InterPro" id="IPR002372">
    <property type="entry name" value="PQQ_rpt_dom"/>
</dbReference>
<organism evidence="3 4">
    <name type="scientific">Candidatus Hydrogenisulfobacillus filiaventi</name>
    <dbReference type="NCBI Taxonomy" id="2707344"/>
    <lineage>
        <taxon>Bacteria</taxon>
        <taxon>Bacillati</taxon>
        <taxon>Bacillota</taxon>
        <taxon>Clostridia</taxon>
        <taxon>Eubacteriales</taxon>
        <taxon>Clostridiales Family XVII. Incertae Sedis</taxon>
        <taxon>Candidatus Hydrogenisulfobacillus</taxon>
    </lineage>
</organism>
<dbReference type="Gene3D" id="2.40.128.630">
    <property type="match status" value="1"/>
</dbReference>
<dbReference type="PROSITE" id="PS51318">
    <property type="entry name" value="TAT"/>
    <property type="match status" value="1"/>
</dbReference>
<accession>A0A6F8ZDD5</accession>
<reference evidence="3 4" key="1">
    <citation type="submission" date="2020-02" db="EMBL/GenBank/DDBJ databases">
        <authorList>
            <person name="Hogendoorn C."/>
        </authorList>
    </citation>
    <scope>NUCLEOTIDE SEQUENCE [LARGE SCALE GENOMIC DNA]</scope>
    <source>
        <strain evidence="3">R501</strain>
    </source>
</reference>
<dbReference type="PANTHER" id="PTHR34512:SF30">
    <property type="entry name" value="OUTER MEMBRANE PROTEIN ASSEMBLY FACTOR BAMB"/>
    <property type="match status" value="1"/>
</dbReference>
<keyword evidence="1" id="KW-0732">Signal</keyword>
<dbReference type="Gene3D" id="2.130.10.10">
    <property type="entry name" value="YVTN repeat-like/Quinoprotein amine dehydrogenase"/>
    <property type="match status" value="1"/>
</dbReference>
<name>A0A6F8ZDD5_9FIRM</name>
<dbReference type="InterPro" id="IPR011047">
    <property type="entry name" value="Quinoprotein_ADH-like_sf"/>
</dbReference>
<keyword evidence="4" id="KW-1185">Reference proteome</keyword>
<protein>
    <recommendedName>
        <fullName evidence="2">Pyrrolo-quinoline quinone repeat domain-containing protein</fullName>
    </recommendedName>
</protein>